<dbReference type="InterPro" id="IPR025915">
    <property type="entry name" value="Phage_gp49_66"/>
</dbReference>
<dbReference type="Pfam" id="PF13876">
    <property type="entry name" value="Phage_gp49_66"/>
    <property type="match status" value="1"/>
</dbReference>
<organism evidence="1 2">
    <name type="scientific">Volucribacter amazonae</name>
    <dbReference type="NCBI Taxonomy" id="256731"/>
    <lineage>
        <taxon>Bacteria</taxon>
        <taxon>Pseudomonadati</taxon>
        <taxon>Pseudomonadota</taxon>
        <taxon>Gammaproteobacteria</taxon>
        <taxon>Pasteurellales</taxon>
        <taxon>Pasteurellaceae</taxon>
        <taxon>Volucribacter</taxon>
    </lineage>
</organism>
<evidence type="ECO:0000313" key="2">
    <source>
        <dbReference type="Proteomes" id="UP001155500"/>
    </source>
</evidence>
<dbReference type="EMBL" id="LWID01000001">
    <property type="protein sequence ID" value="MDG6894567.1"/>
    <property type="molecule type" value="Genomic_DNA"/>
</dbReference>
<name>A0A9X4SHE6_9PAST</name>
<proteinExistence type="predicted"/>
<keyword evidence="2" id="KW-1185">Reference proteome</keyword>
<reference evidence="1" key="1">
    <citation type="submission" date="2016-03" db="EMBL/GenBank/DDBJ databases">
        <title>Co-evolution between Pasteurellaceae and their hosts.</title>
        <authorList>
            <person name="Hansen M.J."/>
            <person name="Bojesen A.M."/>
            <person name="Planet P."/>
        </authorList>
    </citation>
    <scope>NUCLEOTIDE SEQUENCE</scope>
    <source>
        <strain evidence="1">146/S8/89</strain>
    </source>
</reference>
<dbReference type="AlphaFoldDB" id="A0A9X4SHE6"/>
<protein>
    <submittedName>
        <fullName evidence="1">Uncharacterized protein</fullName>
    </submittedName>
</protein>
<comment type="caution">
    <text evidence="1">The sequence shown here is derived from an EMBL/GenBank/DDBJ whole genome shotgun (WGS) entry which is preliminary data.</text>
</comment>
<dbReference type="RefSeq" id="WP_279572039.1">
    <property type="nucleotide sequence ID" value="NZ_LWID01000001.1"/>
</dbReference>
<sequence length="85" mass="9844">MNKLTREFLEEQITKVEYQHLPDSTTVLCIIWLKSGFVVTGESACIEPAVFCWGTGGQIAYEKAFDKLWELFGFYVKQKAFEEQQ</sequence>
<gene>
    <name evidence="1" type="ORF">A6A20_02750</name>
</gene>
<dbReference type="Proteomes" id="UP001155500">
    <property type="component" value="Unassembled WGS sequence"/>
</dbReference>
<evidence type="ECO:0000313" key="1">
    <source>
        <dbReference type="EMBL" id="MDG6894567.1"/>
    </source>
</evidence>
<accession>A0A9X4SHE6</accession>